<evidence type="ECO:0000313" key="2">
    <source>
        <dbReference type="Proteomes" id="UP001595632"/>
    </source>
</evidence>
<organism evidence="1 2">
    <name type="scientific">Psychromarinibacter halotolerans</name>
    <dbReference type="NCBI Taxonomy" id="1775175"/>
    <lineage>
        <taxon>Bacteria</taxon>
        <taxon>Pseudomonadati</taxon>
        <taxon>Pseudomonadota</taxon>
        <taxon>Alphaproteobacteria</taxon>
        <taxon>Rhodobacterales</taxon>
        <taxon>Paracoccaceae</taxon>
        <taxon>Psychromarinibacter</taxon>
    </lineage>
</organism>
<evidence type="ECO:0000313" key="1">
    <source>
        <dbReference type="EMBL" id="MFC3141713.1"/>
    </source>
</evidence>
<name>A0ABV7GN79_9RHOB</name>
<keyword evidence="2" id="KW-1185">Reference proteome</keyword>
<gene>
    <name evidence="1" type="ORF">ACFOGP_03285</name>
</gene>
<dbReference type="RefSeq" id="WP_275632036.1">
    <property type="nucleotide sequence ID" value="NZ_JARGYD010000002.1"/>
</dbReference>
<dbReference type="Proteomes" id="UP001595632">
    <property type="component" value="Unassembled WGS sequence"/>
</dbReference>
<comment type="caution">
    <text evidence="1">The sequence shown here is derived from an EMBL/GenBank/DDBJ whole genome shotgun (WGS) entry which is preliminary data.</text>
</comment>
<sequence length="231" mass="25241">METHFKSESGQSHAKLIPGSSKTEMTVKYTQTEELRTARIFAINWGQAPSIAKLQPEDLGAARLMKVGIHIREFCQPLSNFLNRGLPVGQVPLPAIDLTFLALDALAEADARRDGPGWKPVSGRVTVAEGTGALYRRGVWLESGDGRILDLNRADAADGVRVAKAQRSLISEYRAESTLSVRKTSVLLDIWRGTAPGYADFASQDDMQRAYARMKRNVADIMVLGSVRAAS</sequence>
<dbReference type="EMBL" id="JBHRTB010000010">
    <property type="protein sequence ID" value="MFC3141713.1"/>
    <property type="molecule type" value="Genomic_DNA"/>
</dbReference>
<protein>
    <submittedName>
        <fullName evidence="1">Uncharacterized protein</fullName>
    </submittedName>
</protein>
<proteinExistence type="predicted"/>
<accession>A0ABV7GN79</accession>
<reference evidence="2" key="1">
    <citation type="journal article" date="2019" name="Int. J. Syst. Evol. Microbiol.">
        <title>The Global Catalogue of Microorganisms (GCM) 10K type strain sequencing project: providing services to taxonomists for standard genome sequencing and annotation.</title>
        <authorList>
            <consortium name="The Broad Institute Genomics Platform"/>
            <consortium name="The Broad Institute Genome Sequencing Center for Infectious Disease"/>
            <person name="Wu L."/>
            <person name="Ma J."/>
        </authorList>
    </citation>
    <scope>NUCLEOTIDE SEQUENCE [LARGE SCALE GENOMIC DNA]</scope>
    <source>
        <strain evidence="2">KCTC 52366</strain>
    </source>
</reference>